<organism evidence="10 11">
    <name type="scientific">Thioploca ingrica</name>
    <dbReference type="NCBI Taxonomy" id="40754"/>
    <lineage>
        <taxon>Bacteria</taxon>
        <taxon>Pseudomonadati</taxon>
        <taxon>Pseudomonadota</taxon>
        <taxon>Gammaproteobacteria</taxon>
        <taxon>Thiotrichales</taxon>
        <taxon>Thiotrichaceae</taxon>
        <taxon>Thioploca</taxon>
    </lineage>
</organism>
<keyword evidence="3" id="KW-0479">Metal-binding</keyword>
<feature type="transmembrane region" description="Helical" evidence="8">
    <location>
        <begin position="67"/>
        <end position="88"/>
    </location>
</feature>
<dbReference type="AlphaFoldDB" id="A0A090AMH4"/>
<feature type="transmembrane region" description="Helical" evidence="8">
    <location>
        <begin position="209"/>
        <end position="230"/>
    </location>
</feature>
<dbReference type="STRING" id="40754.THII_2890"/>
<evidence type="ECO:0000256" key="3">
    <source>
        <dbReference type="ARBA" id="ARBA00022723"/>
    </source>
</evidence>
<evidence type="ECO:0000313" key="11">
    <source>
        <dbReference type="Proteomes" id="UP000031623"/>
    </source>
</evidence>
<evidence type="ECO:0000256" key="5">
    <source>
        <dbReference type="ARBA" id="ARBA00022982"/>
    </source>
</evidence>
<dbReference type="InterPro" id="IPR011886">
    <property type="entry name" value="NapH_MauN"/>
</dbReference>
<dbReference type="HOGENOM" id="CLU_066585_1_0_6"/>
<keyword evidence="11" id="KW-1185">Reference proteome</keyword>
<dbReference type="GO" id="GO:0046872">
    <property type="term" value="F:metal ion binding"/>
    <property type="evidence" value="ECO:0007669"/>
    <property type="project" value="UniProtKB-KW"/>
</dbReference>
<keyword evidence="8" id="KW-0472">Membrane</keyword>
<evidence type="ECO:0000256" key="6">
    <source>
        <dbReference type="ARBA" id="ARBA00023004"/>
    </source>
</evidence>
<dbReference type="NCBIfam" id="TIGR02163">
    <property type="entry name" value="napH"/>
    <property type="match status" value="1"/>
</dbReference>
<keyword evidence="6" id="KW-0408">Iron</keyword>
<keyword evidence="4" id="KW-0677">Repeat</keyword>
<dbReference type="EMBL" id="AP014633">
    <property type="protein sequence ID" value="BAP57187.1"/>
    <property type="molecule type" value="Genomic_DNA"/>
</dbReference>
<dbReference type="Pfam" id="PF12801">
    <property type="entry name" value="Fer4_5"/>
    <property type="match status" value="2"/>
</dbReference>
<keyword evidence="5" id="KW-0249">Electron transport</keyword>
<evidence type="ECO:0000256" key="7">
    <source>
        <dbReference type="ARBA" id="ARBA00023014"/>
    </source>
</evidence>
<keyword evidence="1" id="KW-0813">Transport</keyword>
<dbReference type="SUPFAM" id="SSF54862">
    <property type="entry name" value="4Fe-4S ferredoxins"/>
    <property type="match status" value="1"/>
</dbReference>
<dbReference type="Gene3D" id="3.30.70.20">
    <property type="match status" value="1"/>
</dbReference>
<protein>
    <submittedName>
        <fullName evidence="10">Ferredoxin-type protein, NapH/MauN family</fullName>
    </submittedName>
</protein>
<evidence type="ECO:0000256" key="4">
    <source>
        <dbReference type="ARBA" id="ARBA00022737"/>
    </source>
</evidence>
<dbReference type="InterPro" id="IPR017896">
    <property type="entry name" value="4Fe4S_Fe-S-bd"/>
</dbReference>
<evidence type="ECO:0000256" key="1">
    <source>
        <dbReference type="ARBA" id="ARBA00022448"/>
    </source>
</evidence>
<dbReference type="InterPro" id="IPR051684">
    <property type="entry name" value="Electron_Trans/Redox"/>
</dbReference>
<proteinExistence type="predicted"/>
<dbReference type="GO" id="GO:0005886">
    <property type="term" value="C:plasma membrane"/>
    <property type="evidence" value="ECO:0007669"/>
    <property type="project" value="TreeGrafter"/>
</dbReference>
<dbReference type="OrthoDB" id="6117400at2"/>
<dbReference type="Proteomes" id="UP000031623">
    <property type="component" value="Chromosome"/>
</dbReference>
<evidence type="ECO:0000259" key="9">
    <source>
        <dbReference type="PROSITE" id="PS51379"/>
    </source>
</evidence>
<dbReference type="PROSITE" id="PS00198">
    <property type="entry name" value="4FE4S_FER_1"/>
    <property type="match status" value="1"/>
</dbReference>
<feature type="transmembrane region" description="Helical" evidence="8">
    <location>
        <begin position="108"/>
        <end position="135"/>
    </location>
</feature>
<dbReference type="KEGG" id="tig:THII_2890"/>
<keyword evidence="2" id="KW-0004">4Fe-4S</keyword>
<gene>
    <name evidence="10" type="ORF">THII_2890</name>
</gene>
<evidence type="ECO:0000256" key="8">
    <source>
        <dbReference type="SAM" id="Phobius"/>
    </source>
</evidence>
<dbReference type="PANTHER" id="PTHR30176">
    <property type="entry name" value="FERREDOXIN-TYPE PROTEIN NAPH"/>
    <property type="match status" value="1"/>
</dbReference>
<evidence type="ECO:0000313" key="10">
    <source>
        <dbReference type="EMBL" id="BAP57187.1"/>
    </source>
</evidence>
<name>A0A090AMH4_9GAMM</name>
<dbReference type="PROSITE" id="PS51379">
    <property type="entry name" value="4FE4S_FER_2"/>
    <property type="match status" value="1"/>
</dbReference>
<evidence type="ECO:0000256" key="2">
    <source>
        <dbReference type="ARBA" id="ARBA00022485"/>
    </source>
</evidence>
<feature type="transmembrane region" description="Helical" evidence="8">
    <location>
        <begin position="180"/>
        <end position="197"/>
    </location>
</feature>
<accession>A0A090AMH4</accession>
<dbReference type="InterPro" id="IPR017900">
    <property type="entry name" value="4Fe4S_Fe_S_CS"/>
</dbReference>
<sequence length="326" mass="36789">MKGNLENIAVMLGKAPHKNKPITAPAQLIHAQKHNQPKTPAEWLQIKQELANIKGGHYPKKWRNRRWLILLMINLLFTFSFWLDIQLFEGSLIASRVLGFHMADPYSAFQIALAYRLMSINLIIGTVTVILLWIFFGGRAFCAWVCPYHLLAEWAEQLHLKLVANQWVIDHPVHRGIRPLLFILFILLAFLLGYSLFNSLNPVGIASRALIYGPSLALLWVLLLLCWEIFYSRRAWCRYVCPVGLTYGLIGTVSPLQIAYQLPHCQHEGACLSVCEVPHVLDCVKKGRAADVKIDIGPDCTLCGACVDICPSQSLTFEIKGLSHLL</sequence>
<keyword evidence="8" id="KW-0812">Transmembrane</keyword>
<dbReference type="GO" id="GO:0051539">
    <property type="term" value="F:4 iron, 4 sulfur cluster binding"/>
    <property type="evidence" value="ECO:0007669"/>
    <property type="project" value="UniProtKB-KW"/>
</dbReference>
<keyword evidence="8" id="KW-1133">Transmembrane helix</keyword>
<feature type="domain" description="4Fe-4S ferredoxin-type" evidence="9">
    <location>
        <begin position="290"/>
        <end position="320"/>
    </location>
</feature>
<reference evidence="10 11" key="1">
    <citation type="journal article" date="2014" name="ISME J.">
        <title>Ecophysiology of Thioploca ingrica as revealed by the complete genome sequence supplemented with proteomic evidence.</title>
        <authorList>
            <person name="Kojima H."/>
            <person name="Ogura Y."/>
            <person name="Yamamoto N."/>
            <person name="Togashi T."/>
            <person name="Mori H."/>
            <person name="Watanabe T."/>
            <person name="Nemoto F."/>
            <person name="Kurokawa K."/>
            <person name="Hayashi T."/>
            <person name="Fukui M."/>
        </authorList>
    </citation>
    <scope>NUCLEOTIDE SEQUENCE [LARGE SCALE GENOMIC DNA]</scope>
</reference>
<keyword evidence="7" id="KW-0411">Iron-sulfur</keyword>
<dbReference type="PANTHER" id="PTHR30176:SF3">
    <property type="entry name" value="FERREDOXIN-TYPE PROTEIN NAPH"/>
    <property type="match status" value="1"/>
</dbReference>